<evidence type="ECO:0000256" key="4">
    <source>
        <dbReference type="ARBA" id="ARBA00022490"/>
    </source>
</evidence>
<protein>
    <recommendedName>
        <fullName evidence="3 5">Regulatory protein RecX</fullName>
    </recommendedName>
</protein>
<evidence type="ECO:0000259" key="7">
    <source>
        <dbReference type="Pfam" id="PF21981"/>
    </source>
</evidence>
<comment type="function">
    <text evidence="5">Modulates RecA activity.</text>
</comment>
<evidence type="ECO:0000256" key="2">
    <source>
        <dbReference type="ARBA" id="ARBA00009695"/>
    </source>
</evidence>
<organism evidence="9 10">
    <name type="scientific">Paenibacillus psychroresistens</name>
    <dbReference type="NCBI Taxonomy" id="1778678"/>
    <lineage>
        <taxon>Bacteria</taxon>
        <taxon>Bacillati</taxon>
        <taxon>Bacillota</taxon>
        <taxon>Bacilli</taxon>
        <taxon>Bacillales</taxon>
        <taxon>Paenibacillaceae</taxon>
        <taxon>Paenibacillus</taxon>
    </lineage>
</organism>
<dbReference type="KEGG" id="ppsc:EHS13_16145"/>
<dbReference type="EMBL" id="CP034235">
    <property type="protein sequence ID" value="QGQ96302.1"/>
    <property type="molecule type" value="Genomic_DNA"/>
</dbReference>
<feature type="domain" description="RecX first three-helical" evidence="8">
    <location>
        <begin position="92"/>
        <end position="130"/>
    </location>
</feature>
<dbReference type="InterPro" id="IPR053925">
    <property type="entry name" value="RecX_HTH_3rd"/>
</dbReference>
<evidence type="ECO:0000313" key="9">
    <source>
        <dbReference type="EMBL" id="QGQ96302.1"/>
    </source>
</evidence>
<evidence type="ECO:0000313" key="10">
    <source>
        <dbReference type="Proteomes" id="UP000426246"/>
    </source>
</evidence>
<accession>A0A6B8RL13</accession>
<evidence type="ECO:0000256" key="1">
    <source>
        <dbReference type="ARBA" id="ARBA00004496"/>
    </source>
</evidence>
<keyword evidence="10" id="KW-1185">Reference proteome</keyword>
<evidence type="ECO:0000256" key="5">
    <source>
        <dbReference type="HAMAP-Rule" id="MF_01114"/>
    </source>
</evidence>
<evidence type="ECO:0000256" key="3">
    <source>
        <dbReference type="ARBA" id="ARBA00018111"/>
    </source>
</evidence>
<reference evidence="10" key="1">
    <citation type="submission" date="2018-11" db="EMBL/GenBank/DDBJ databases">
        <title>Complete genome sequence of Paenibacillus sp. ML311-T8.</title>
        <authorList>
            <person name="Nam Y.-D."/>
            <person name="Kang J."/>
            <person name="Chung W.-H."/>
            <person name="Park Y.S."/>
        </authorList>
    </citation>
    <scope>NUCLEOTIDE SEQUENCE [LARGE SCALE GENOMIC DNA]</scope>
    <source>
        <strain evidence="10">ML311-T8</strain>
    </source>
</reference>
<dbReference type="InterPro" id="IPR053924">
    <property type="entry name" value="RecX_HTH_2nd"/>
</dbReference>
<dbReference type="HAMAP" id="MF_01114">
    <property type="entry name" value="RecX"/>
    <property type="match status" value="1"/>
</dbReference>
<gene>
    <name evidence="5" type="primary">recX</name>
    <name evidence="9" type="ORF">EHS13_16145</name>
</gene>
<evidence type="ECO:0000259" key="6">
    <source>
        <dbReference type="Pfam" id="PF02631"/>
    </source>
</evidence>
<dbReference type="Pfam" id="PF21982">
    <property type="entry name" value="RecX_HTH1"/>
    <property type="match status" value="1"/>
</dbReference>
<dbReference type="Pfam" id="PF02631">
    <property type="entry name" value="RecX_HTH2"/>
    <property type="match status" value="1"/>
</dbReference>
<name>A0A6B8RL13_9BACL</name>
<comment type="similarity">
    <text evidence="2 5">Belongs to the RecX family.</text>
</comment>
<dbReference type="GO" id="GO:0005737">
    <property type="term" value="C:cytoplasm"/>
    <property type="evidence" value="ECO:0007669"/>
    <property type="project" value="UniProtKB-SubCell"/>
</dbReference>
<dbReference type="Pfam" id="PF21981">
    <property type="entry name" value="RecX_HTH3"/>
    <property type="match status" value="1"/>
</dbReference>
<dbReference type="AlphaFoldDB" id="A0A6B8RL13"/>
<dbReference type="InterPro" id="IPR003783">
    <property type="entry name" value="Regulatory_RecX"/>
</dbReference>
<dbReference type="Gene3D" id="1.10.10.10">
    <property type="entry name" value="Winged helix-like DNA-binding domain superfamily/Winged helix DNA-binding domain"/>
    <property type="match status" value="3"/>
</dbReference>
<evidence type="ECO:0000259" key="8">
    <source>
        <dbReference type="Pfam" id="PF21982"/>
    </source>
</evidence>
<dbReference type="Proteomes" id="UP000426246">
    <property type="component" value="Chromosome"/>
</dbReference>
<dbReference type="GO" id="GO:0006282">
    <property type="term" value="P:regulation of DNA repair"/>
    <property type="evidence" value="ECO:0007669"/>
    <property type="project" value="UniProtKB-UniRule"/>
</dbReference>
<sequence>MSHLMISMRCVSHYISKGGHIVEEEDEETIVLITSVEKQKRSRYRYNIFLNELFAFSVHEDMLVKHRLLKGEYVNAARIEMIITEDEYHKAFMEALRFVGRRPRSRKEIEFKLAEKGYGEDAVSRTIQKLLEQKIIDDEQFAHMWTEHRLFSQKKGRRWVQQELQQKGLSKEHIQEALSNVDEEAEFQAAYDTAKKKWATIKGEPFERKHKLASFMLRRGYPSTMVNTVLKQVTGESLDELDMI</sequence>
<dbReference type="InterPro" id="IPR036388">
    <property type="entry name" value="WH-like_DNA-bd_sf"/>
</dbReference>
<dbReference type="PANTHER" id="PTHR33602:SF1">
    <property type="entry name" value="REGULATORY PROTEIN RECX FAMILY PROTEIN"/>
    <property type="match status" value="1"/>
</dbReference>
<dbReference type="InterPro" id="IPR053926">
    <property type="entry name" value="RecX_HTH_1st"/>
</dbReference>
<comment type="subcellular location">
    <subcellularLocation>
        <location evidence="1 5">Cytoplasm</location>
    </subcellularLocation>
</comment>
<feature type="domain" description="RecX third three-helical" evidence="7">
    <location>
        <begin position="184"/>
        <end position="230"/>
    </location>
</feature>
<feature type="domain" description="RecX second three-helical" evidence="6">
    <location>
        <begin position="137"/>
        <end position="178"/>
    </location>
</feature>
<proteinExistence type="inferred from homology"/>
<keyword evidence="4 5" id="KW-0963">Cytoplasm</keyword>
<dbReference type="PANTHER" id="PTHR33602">
    <property type="entry name" value="REGULATORY PROTEIN RECX FAMILY PROTEIN"/>
    <property type="match status" value="1"/>
</dbReference>